<dbReference type="OrthoDB" id="6159439at2759"/>
<dbReference type="EMBL" id="JACMSC010000003">
    <property type="protein sequence ID" value="KAG6529890.1"/>
    <property type="molecule type" value="Genomic_DNA"/>
</dbReference>
<dbReference type="PROSITE" id="PS50071">
    <property type="entry name" value="HOMEOBOX_2"/>
    <property type="match status" value="1"/>
</dbReference>
<evidence type="ECO:0000256" key="6">
    <source>
        <dbReference type="RuleBase" id="RU000682"/>
    </source>
</evidence>
<gene>
    <name evidence="9" type="ORF">ZIOFF_012105</name>
</gene>
<feature type="compositionally biased region" description="Basic and acidic residues" evidence="7">
    <location>
        <begin position="76"/>
        <end position="88"/>
    </location>
</feature>
<proteinExistence type="inferred from homology"/>
<dbReference type="Pfam" id="PF02183">
    <property type="entry name" value="HALZ"/>
    <property type="match status" value="1"/>
</dbReference>
<feature type="domain" description="Homeobox" evidence="8">
    <location>
        <begin position="98"/>
        <end position="158"/>
    </location>
</feature>
<keyword evidence="5 6" id="KW-0539">Nucleus</keyword>
<organism evidence="9 10">
    <name type="scientific">Zingiber officinale</name>
    <name type="common">Ginger</name>
    <name type="synonym">Amomum zingiber</name>
    <dbReference type="NCBI Taxonomy" id="94328"/>
    <lineage>
        <taxon>Eukaryota</taxon>
        <taxon>Viridiplantae</taxon>
        <taxon>Streptophyta</taxon>
        <taxon>Embryophyta</taxon>
        <taxon>Tracheophyta</taxon>
        <taxon>Spermatophyta</taxon>
        <taxon>Magnoliopsida</taxon>
        <taxon>Liliopsida</taxon>
        <taxon>Zingiberales</taxon>
        <taxon>Zingiberaceae</taxon>
        <taxon>Zingiber</taxon>
    </lineage>
</organism>
<evidence type="ECO:0000256" key="1">
    <source>
        <dbReference type="ARBA" id="ARBA00004123"/>
    </source>
</evidence>
<keyword evidence="10" id="KW-1185">Reference proteome</keyword>
<evidence type="ECO:0000256" key="3">
    <source>
        <dbReference type="ARBA" id="ARBA00023015"/>
    </source>
</evidence>
<evidence type="ECO:0000256" key="7">
    <source>
        <dbReference type="SAM" id="MobiDB-lite"/>
    </source>
</evidence>
<dbReference type="CDD" id="cd00086">
    <property type="entry name" value="homeodomain"/>
    <property type="match status" value="1"/>
</dbReference>
<comment type="caution">
    <text evidence="9">The sequence shown here is derived from an EMBL/GenBank/DDBJ whole genome shotgun (WGS) entry which is preliminary data.</text>
</comment>
<dbReference type="GO" id="GO:0005634">
    <property type="term" value="C:nucleus"/>
    <property type="evidence" value="ECO:0007669"/>
    <property type="project" value="UniProtKB-SubCell"/>
</dbReference>
<keyword evidence="4" id="KW-0804">Transcription</keyword>
<comment type="subcellular location">
    <subcellularLocation>
        <location evidence="1 5 6">Nucleus</location>
    </subcellularLocation>
</comment>
<evidence type="ECO:0000259" key="8">
    <source>
        <dbReference type="PROSITE" id="PS50071"/>
    </source>
</evidence>
<dbReference type="GO" id="GO:0000981">
    <property type="term" value="F:DNA-binding transcription factor activity, RNA polymerase II-specific"/>
    <property type="evidence" value="ECO:0007669"/>
    <property type="project" value="InterPro"/>
</dbReference>
<dbReference type="InterPro" id="IPR001356">
    <property type="entry name" value="HD"/>
</dbReference>
<dbReference type="SMART" id="SM00389">
    <property type="entry name" value="HOX"/>
    <property type="match status" value="1"/>
</dbReference>
<keyword evidence="5 6" id="KW-0238">DNA-binding</keyword>
<feature type="DNA-binding region" description="Homeobox" evidence="5">
    <location>
        <begin position="100"/>
        <end position="159"/>
    </location>
</feature>
<dbReference type="PROSITE" id="PS00027">
    <property type="entry name" value="HOMEOBOX_1"/>
    <property type="match status" value="1"/>
</dbReference>
<evidence type="ECO:0000313" key="10">
    <source>
        <dbReference type="Proteomes" id="UP000734854"/>
    </source>
</evidence>
<dbReference type="AlphaFoldDB" id="A0A8J5HS70"/>
<comment type="similarity">
    <text evidence="2">Belongs to the HD-ZIP homeobox family. Class II subfamily.</text>
</comment>
<protein>
    <recommendedName>
        <fullName evidence="8">Homeobox domain-containing protein</fullName>
    </recommendedName>
</protein>
<dbReference type="SMART" id="SM00340">
    <property type="entry name" value="HALZ"/>
    <property type="match status" value="1"/>
</dbReference>
<dbReference type="InterPro" id="IPR017970">
    <property type="entry name" value="Homeobox_CS"/>
</dbReference>
<dbReference type="GO" id="GO:0043565">
    <property type="term" value="F:sequence-specific DNA binding"/>
    <property type="evidence" value="ECO:0007669"/>
    <property type="project" value="InterPro"/>
</dbReference>
<evidence type="ECO:0000256" key="5">
    <source>
        <dbReference type="PROSITE-ProRule" id="PRU00108"/>
    </source>
</evidence>
<dbReference type="PANTHER" id="PTHR45714:SF34">
    <property type="entry name" value="HOMEOBOX-LEUCINE ZIPPER PROTEIN HAT9"/>
    <property type="match status" value="1"/>
</dbReference>
<dbReference type="Pfam" id="PF00046">
    <property type="entry name" value="Homeodomain"/>
    <property type="match status" value="1"/>
</dbReference>
<name>A0A8J5HS70_ZINOF</name>
<sequence>MKPSPSSQRKQSMNDAVSLEADVCDTSLALGLAVTGSGGNRKRPPLALSLSGDGRENRAASPPHSAISSYSAAREPSPEVKKEKKFTDGEGAAYVDSDGGGKKKLRLTKEQSAMLEDRFKEQSTLNPKQKHALSKQLNLRPRQVEVWFQNRRARTKLKQTEVDCEFLKRCCESLTDENRRLHRELQELKSLKLPSPPPPPPPAVYMQFPAATLSVCPSCKAIVPESKGGAGEPLAVAPKAQLFSSNPFIHSTTC</sequence>
<dbReference type="InterPro" id="IPR003106">
    <property type="entry name" value="Leu_zip_homeo"/>
</dbReference>
<accession>A0A8J5HS70</accession>
<dbReference type="PANTHER" id="PTHR45714">
    <property type="entry name" value="HOMEOBOX-LEUCINE ZIPPER PROTEIN HAT14"/>
    <property type="match status" value="1"/>
</dbReference>
<dbReference type="Proteomes" id="UP000734854">
    <property type="component" value="Unassembled WGS sequence"/>
</dbReference>
<dbReference type="InterPro" id="IPR050762">
    <property type="entry name" value="HD-ZIP_Homeobox_LZ_Class_II"/>
</dbReference>
<keyword evidence="5 6" id="KW-0371">Homeobox</keyword>
<feature type="region of interest" description="Disordered" evidence="7">
    <location>
        <begin position="33"/>
        <end position="104"/>
    </location>
</feature>
<evidence type="ECO:0000256" key="2">
    <source>
        <dbReference type="ARBA" id="ARBA00006074"/>
    </source>
</evidence>
<evidence type="ECO:0000256" key="4">
    <source>
        <dbReference type="ARBA" id="ARBA00023163"/>
    </source>
</evidence>
<keyword evidence="3" id="KW-0805">Transcription regulation</keyword>
<evidence type="ECO:0000313" key="9">
    <source>
        <dbReference type="EMBL" id="KAG6529890.1"/>
    </source>
</evidence>
<reference evidence="9 10" key="1">
    <citation type="submission" date="2020-08" db="EMBL/GenBank/DDBJ databases">
        <title>Plant Genome Project.</title>
        <authorList>
            <person name="Zhang R.-G."/>
        </authorList>
    </citation>
    <scope>NUCLEOTIDE SEQUENCE [LARGE SCALE GENOMIC DNA]</scope>
    <source>
        <tissue evidence="9">Rhizome</tissue>
    </source>
</reference>